<sequence length="66" mass="7354">MGFAHEKNIKITTQFRLSDNSFAGKAHATDWVYSEPVGLNKRSSENGGSEFVSPKLKSQSFQTTLF</sequence>
<evidence type="ECO:0000256" key="1">
    <source>
        <dbReference type="SAM" id="MobiDB-lite"/>
    </source>
</evidence>
<dbReference type="AlphaFoldDB" id="D2ZXN3"/>
<gene>
    <name evidence="2" type="ORF">NEIMUCOT_05387</name>
</gene>
<evidence type="ECO:0000313" key="2">
    <source>
        <dbReference type="EMBL" id="EFC88218.1"/>
    </source>
</evidence>
<organism evidence="2 3">
    <name type="scientific">Neisseria mucosa (strain ATCC 25996 / DSM 4631 / NCTC 10774 / M26)</name>
    <dbReference type="NCBI Taxonomy" id="546266"/>
    <lineage>
        <taxon>Bacteria</taxon>
        <taxon>Pseudomonadati</taxon>
        <taxon>Pseudomonadota</taxon>
        <taxon>Betaproteobacteria</taxon>
        <taxon>Neisseriales</taxon>
        <taxon>Neisseriaceae</taxon>
        <taxon>Neisseria</taxon>
    </lineage>
</organism>
<feature type="region of interest" description="Disordered" evidence="1">
    <location>
        <begin position="43"/>
        <end position="66"/>
    </location>
</feature>
<reference evidence="2 3" key="1">
    <citation type="submission" date="2009-10" db="EMBL/GenBank/DDBJ databases">
        <authorList>
            <person name="Weinstock G."/>
            <person name="Sodergren E."/>
            <person name="Clifton S."/>
            <person name="Fulton L."/>
            <person name="Fulton B."/>
            <person name="Courtney L."/>
            <person name="Fronick C."/>
            <person name="Harrison M."/>
            <person name="Strong C."/>
            <person name="Farmer C."/>
            <person name="Delahaunty K."/>
            <person name="Markovic C."/>
            <person name="Hall O."/>
            <person name="Minx P."/>
            <person name="Tomlinson C."/>
            <person name="Mitreva M."/>
            <person name="Nelson J."/>
            <person name="Hou S."/>
            <person name="Wollam A."/>
            <person name="Pepin K.H."/>
            <person name="Johnson M."/>
            <person name="Bhonagiri V."/>
            <person name="Nash W.E."/>
            <person name="Warren W."/>
            <person name="Chinwalla A."/>
            <person name="Mardis E.R."/>
            <person name="Wilson R.K."/>
        </authorList>
    </citation>
    <scope>NUCLEOTIDE SEQUENCE [LARGE SCALE GENOMIC DNA]</scope>
    <source>
        <strain evidence="3">ATCC 25996 / DSM 4631 / NCTC 10774 / M26</strain>
    </source>
</reference>
<dbReference type="EMBL" id="ACDX02000010">
    <property type="protein sequence ID" value="EFC88218.1"/>
    <property type="molecule type" value="Genomic_DNA"/>
</dbReference>
<evidence type="ECO:0000313" key="3">
    <source>
        <dbReference type="Proteomes" id="UP000003344"/>
    </source>
</evidence>
<dbReference type="Proteomes" id="UP000003344">
    <property type="component" value="Unassembled WGS sequence"/>
</dbReference>
<protein>
    <submittedName>
        <fullName evidence="2">Uncharacterized protein</fullName>
    </submittedName>
</protein>
<accession>D2ZXN3</accession>
<comment type="caution">
    <text evidence="2">The sequence shown here is derived from an EMBL/GenBank/DDBJ whole genome shotgun (WGS) entry which is preliminary data.</text>
</comment>
<feature type="compositionally biased region" description="Polar residues" evidence="1">
    <location>
        <begin position="56"/>
        <end position="66"/>
    </location>
</feature>
<name>D2ZXN3_NEIM2</name>
<dbReference type="STRING" id="546266.NEIMUCOT_05387"/>
<proteinExistence type="predicted"/>